<sequence>MAVFTRVSEADIAAWLSNYSLGTLIELQGIPAGIENTNYFVTTSNGRFVLTLFEKLTSDDLPFFLNLMAHLARHGIPCPCPVADKQNHFLGKLNDKPACIVSRLSGKSVTQPNTAQCAAVGAMLGQMHSAGQSFGDQMLNPRGSSWRAEAANKVKRFLPAQDAALLESEVALHAANPLNGLPRGIIHADLFRDNVLMDGEHVGGLIDFYFACTGNLLYDVAITVNDWCMTPEGKLDATHTRAMLNAYHAARPFTAREAEAWPMALRVAALRFWISRLYDLYLPREGEMVHPHNPEQFKRILQNHIATPQPAWL</sequence>
<dbReference type="EC" id="2.7.1.39" evidence="8 9"/>
<evidence type="ECO:0000256" key="1">
    <source>
        <dbReference type="ARBA" id="ARBA00022605"/>
    </source>
</evidence>
<evidence type="ECO:0000256" key="5">
    <source>
        <dbReference type="ARBA" id="ARBA00022777"/>
    </source>
</evidence>
<dbReference type="InterPro" id="IPR002575">
    <property type="entry name" value="Aminoglycoside_PTrfase"/>
</dbReference>
<keyword evidence="4 8" id="KW-0547">Nucleotide-binding</keyword>
<dbReference type="HAMAP" id="MF_00301">
    <property type="entry name" value="Homoser_kinase_2"/>
    <property type="match status" value="1"/>
</dbReference>
<dbReference type="Pfam" id="PF01636">
    <property type="entry name" value="APH"/>
    <property type="match status" value="1"/>
</dbReference>
<keyword evidence="5 8" id="KW-0418">Kinase</keyword>
<dbReference type="InterPro" id="IPR011009">
    <property type="entry name" value="Kinase-like_dom_sf"/>
</dbReference>
<dbReference type="NCBIfam" id="NF003558">
    <property type="entry name" value="PRK05231.1"/>
    <property type="match status" value="1"/>
</dbReference>
<reference evidence="11 12" key="1">
    <citation type="submission" date="2010-03" db="EMBL/GenBank/DDBJ databases">
        <title>Complete sequence of Sideroxydans lithotrophicus ES-1.</title>
        <authorList>
            <consortium name="US DOE Joint Genome Institute"/>
            <person name="Lucas S."/>
            <person name="Copeland A."/>
            <person name="Lapidus A."/>
            <person name="Cheng J.-F."/>
            <person name="Bruce D."/>
            <person name="Goodwin L."/>
            <person name="Pitluck S."/>
            <person name="Munk A.C."/>
            <person name="Detter J.C."/>
            <person name="Han C."/>
            <person name="Tapia R."/>
            <person name="Larimer F."/>
            <person name="Land M."/>
            <person name="Hauser L."/>
            <person name="Kyrpides N."/>
            <person name="Ivanova N."/>
            <person name="Emerson D."/>
            <person name="Woyke T."/>
        </authorList>
    </citation>
    <scope>NUCLEOTIDE SEQUENCE [LARGE SCALE GENOMIC DNA]</scope>
    <source>
        <strain evidence="11 12">ES-1</strain>
    </source>
</reference>
<dbReference type="NCBIfam" id="TIGR00938">
    <property type="entry name" value="thrB_alt"/>
    <property type="match status" value="1"/>
</dbReference>
<feature type="domain" description="Aminoglycoside phosphotransferase" evidence="10">
    <location>
        <begin position="27"/>
        <end position="253"/>
    </location>
</feature>
<evidence type="ECO:0000313" key="12">
    <source>
        <dbReference type="Proteomes" id="UP000001625"/>
    </source>
</evidence>
<dbReference type="OrthoDB" id="9777460at2"/>
<gene>
    <name evidence="8" type="primary">thrB</name>
    <name evidence="11" type="ordered locus">Slit_2836</name>
</gene>
<evidence type="ECO:0000259" key="10">
    <source>
        <dbReference type="Pfam" id="PF01636"/>
    </source>
</evidence>
<protein>
    <recommendedName>
        <fullName evidence="8 9">Homoserine kinase</fullName>
        <shortName evidence="8">HK</shortName>
        <shortName evidence="8">HSK</shortName>
        <ecNumber evidence="8 9">2.7.1.39</ecNumber>
    </recommendedName>
</protein>
<keyword evidence="3 8" id="KW-0791">Threonine biosynthesis</keyword>
<dbReference type="InterPro" id="IPR050249">
    <property type="entry name" value="Pseudomonas-type_ThrB"/>
</dbReference>
<keyword evidence="2 8" id="KW-0808">Transferase</keyword>
<dbReference type="GO" id="GO:0004413">
    <property type="term" value="F:homoserine kinase activity"/>
    <property type="evidence" value="ECO:0007669"/>
    <property type="project" value="UniProtKB-UniRule"/>
</dbReference>
<evidence type="ECO:0000256" key="9">
    <source>
        <dbReference type="NCBIfam" id="TIGR00938"/>
    </source>
</evidence>
<dbReference type="KEGG" id="slt:Slit_2836"/>
<dbReference type="eggNOG" id="COG2334">
    <property type="taxonomic scope" value="Bacteria"/>
</dbReference>
<evidence type="ECO:0000256" key="7">
    <source>
        <dbReference type="ARBA" id="ARBA00038240"/>
    </source>
</evidence>
<evidence type="ECO:0000256" key="4">
    <source>
        <dbReference type="ARBA" id="ARBA00022741"/>
    </source>
</evidence>
<comment type="similarity">
    <text evidence="7 8">Belongs to the pseudomonas-type ThrB family.</text>
</comment>
<name>D5CPR6_SIDLE</name>
<dbReference type="EMBL" id="CP001965">
    <property type="protein sequence ID" value="ADE13061.1"/>
    <property type="molecule type" value="Genomic_DNA"/>
</dbReference>
<dbReference type="UniPathway" id="UPA00050">
    <property type="reaction ID" value="UER00064"/>
</dbReference>
<comment type="pathway">
    <text evidence="8">Amino-acid biosynthesis; L-threonine biosynthesis; L-threonine from L-aspartate: step 4/5.</text>
</comment>
<accession>D5CPR6</accession>
<dbReference type="PANTHER" id="PTHR21064">
    <property type="entry name" value="AMINOGLYCOSIDE PHOSPHOTRANSFERASE DOMAIN-CONTAINING PROTEIN-RELATED"/>
    <property type="match status" value="1"/>
</dbReference>
<dbReference type="RefSeq" id="WP_013030957.1">
    <property type="nucleotide sequence ID" value="NC_013959.1"/>
</dbReference>
<keyword evidence="6 8" id="KW-0067">ATP-binding</keyword>
<dbReference type="STRING" id="580332.Slit_2836"/>
<dbReference type="SUPFAM" id="SSF56112">
    <property type="entry name" value="Protein kinase-like (PK-like)"/>
    <property type="match status" value="1"/>
</dbReference>
<organism evidence="11 12">
    <name type="scientific">Sideroxydans lithotrophicus (strain ES-1)</name>
    <dbReference type="NCBI Taxonomy" id="580332"/>
    <lineage>
        <taxon>Bacteria</taxon>
        <taxon>Pseudomonadati</taxon>
        <taxon>Pseudomonadota</taxon>
        <taxon>Betaproteobacteria</taxon>
        <taxon>Nitrosomonadales</taxon>
        <taxon>Gallionellaceae</taxon>
        <taxon>Sideroxydans</taxon>
    </lineage>
</organism>
<dbReference type="Gene3D" id="3.90.1200.10">
    <property type="match status" value="1"/>
</dbReference>
<keyword evidence="1 8" id="KW-0028">Amino-acid biosynthesis</keyword>
<dbReference type="AlphaFoldDB" id="D5CPR6"/>
<dbReference type="HOGENOM" id="CLU_053300_0_0_4"/>
<dbReference type="PANTHER" id="PTHR21064:SF6">
    <property type="entry name" value="AMINOGLYCOSIDE PHOSPHOTRANSFERASE DOMAIN-CONTAINING PROTEIN"/>
    <property type="match status" value="1"/>
</dbReference>
<evidence type="ECO:0000256" key="8">
    <source>
        <dbReference type="HAMAP-Rule" id="MF_00301"/>
    </source>
</evidence>
<dbReference type="Gene3D" id="3.30.200.20">
    <property type="entry name" value="Phosphorylase Kinase, domain 1"/>
    <property type="match status" value="1"/>
</dbReference>
<dbReference type="CDD" id="cd05153">
    <property type="entry name" value="HomoserineK_II"/>
    <property type="match status" value="1"/>
</dbReference>
<dbReference type="InterPro" id="IPR005280">
    <property type="entry name" value="Homoserine_kinase_II"/>
</dbReference>
<evidence type="ECO:0000256" key="6">
    <source>
        <dbReference type="ARBA" id="ARBA00022840"/>
    </source>
</evidence>
<proteinExistence type="inferred from homology"/>
<dbReference type="GO" id="GO:0005524">
    <property type="term" value="F:ATP binding"/>
    <property type="evidence" value="ECO:0007669"/>
    <property type="project" value="UniProtKB-KW"/>
</dbReference>
<dbReference type="GO" id="GO:0009088">
    <property type="term" value="P:threonine biosynthetic process"/>
    <property type="evidence" value="ECO:0007669"/>
    <property type="project" value="UniProtKB-UniRule"/>
</dbReference>
<dbReference type="Proteomes" id="UP000001625">
    <property type="component" value="Chromosome"/>
</dbReference>
<keyword evidence="12" id="KW-1185">Reference proteome</keyword>
<evidence type="ECO:0000256" key="2">
    <source>
        <dbReference type="ARBA" id="ARBA00022679"/>
    </source>
</evidence>
<comment type="catalytic activity">
    <reaction evidence="8">
        <text>L-homoserine + ATP = O-phospho-L-homoserine + ADP + H(+)</text>
        <dbReference type="Rhea" id="RHEA:13985"/>
        <dbReference type="ChEBI" id="CHEBI:15378"/>
        <dbReference type="ChEBI" id="CHEBI:30616"/>
        <dbReference type="ChEBI" id="CHEBI:57476"/>
        <dbReference type="ChEBI" id="CHEBI:57590"/>
        <dbReference type="ChEBI" id="CHEBI:456216"/>
        <dbReference type="EC" id="2.7.1.39"/>
    </reaction>
</comment>
<evidence type="ECO:0000313" key="11">
    <source>
        <dbReference type="EMBL" id="ADE13061.1"/>
    </source>
</evidence>
<evidence type="ECO:0000256" key="3">
    <source>
        <dbReference type="ARBA" id="ARBA00022697"/>
    </source>
</evidence>